<comment type="caution">
    <text evidence="2">The sequence shown here is derived from an EMBL/GenBank/DDBJ whole genome shotgun (WGS) entry which is preliminary data.</text>
</comment>
<organism evidence="2 3">
    <name type="scientific">Methanocalculus taiwanensis</name>
    <dbReference type="NCBI Taxonomy" id="106207"/>
    <lineage>
        <taxon>Archaea</taxon>
        <taxon>Methanobacteriati</taxon>
        <taxon>Methanobacteriota</taxon>
        <taxon>Stenosarchaea group</taxon>
        <taxon>Methanomicrobia</taxon>
        <taxon>Methanomicrobiales</taxon>
        <taxon>Methanocalculaceae</taxon>
        <taxon>Methanocalculus</taxon>
    </lineage>
</organism>
<dbReference type="Gene3D" id="3.30.450.20">
    <property type="entry name" value="PAS domain"/>
    <property type="match status" value="1"/>
</dbReference>
<reference evidence="2 3" key="1">
    <citation type="submission" date="2019-08" db="EMBL/GenBank/DDBJ databases">
        <authorList>
            <person name="Chen S.-C."/>
            <person name="Lai M.-C."/>
            <person name="You Y.-T."/>
        </authorList>
    </citation>
    <scope>NUCLEOTIDE SEQUENCE [LARGE SCALE GENOMIC DNA]</scope>
    <source>
        <strain evidence="2 3">P2F9704a</strain>
    </source>
</reference>
<accession>A0ABD4TIN3</accession>
<dbReference type="Proteomes" id="UP001524383">
    <property type="component" value="Unassembled WGS sequence"/>
</dbReference>
<keyword evidence="3" id="KW-1185">Reference proteome</keyword>
<protein>
    <recommendedName>
        <fullName evidence="1">PAS fold-4 domain-containing protein</fullName>
    </recommendedName>
</protein>
<dbReference type="SUPFAM" id="SSF55785">
    <property type="entry name" value="PYP-like sensor domain (PAS domain)"/>
    <property type="match status" value="2"/>
</dbReference>
<dbReference type="CDD" id="cd18774">
    <property type="entry name" value="PDC2_HK_sensor"/>
    <property type="match status" value="1"/>
</dbReference>
<evidence type="ECO:0000313" key="3">
    <source>
        <dbReference type="Proteomes" id="UP001524383"/>
    </source>
</evidence>
<dbReference type="InterPro" id="IPR035965">
    <property type="entry name" value="PAS-like_dom_sf"/>
</dbReference>
<evidence type="ECO:0000259" key="1">
    <source>
        <dbReference type="Pfam" id="PF08448"/>
    </source>
</evidence>
<dbReference type="InterPro" id="IPR013656">
    <property type="entry name" value="PAS_4"/>
</dbReference>
<dbReference type="AlphaFoldDB" id="A0ABD4TIN3"/>
<sequence length="248" mass="27164">MGSGEDNRVSGEVKADTVYLDGNGVILRAGTLFSRMVAESGEDLKGILLMEYIADTDLNRCRSAIESAFLGTPKDISCTLIRPDGIVHTVRWLFRQVAGGVEGTILLFEAQGKAAPEFEGQRYRALIRAVPGYVFILDLDGRFKELHAPETGELLFPPEVAVGKNVRDLFSPQIAEATMVAIAGACRGEVATFTYVLTIDGNERYFEAYAAASGTDEVVVYAIDRTADRETEEHLRKHIRKSQGKDAE</sequence>
<name>A0ABD4TIN3_9EURY</name>
<proteinExistence type="predicted"/>
<evidence type="ECO:0000313" key="2">
    <source>
        <dbReference type="EMBL" id="MCQ1538798.1"/>
    </source>
</evidence>
<dbReference type="Pfam" id="PF08448">
    <property type="entry name" value="PAS_4"/>
    <property type="match status" value="1"/>
</dbReference>
<dbReference type="InterPro" id="IPR000014">
    <property type="entry name" value="PAS"/>
</dbReference>
<feature type="domain" description="PAS fold-4" evidence="1">
    <location>
        <begin position="129"/>
        <end position="229"/>
    </location>
</feature>
<dbReference type="CDD" id="cd00130">
    <property type="entry name" value="PAS"/>
    <property type="match status" value="1"/>
</dbReference>
<gene>
    <name evidence="2" type="ORF">FTO68_07345</name>
</gene>
<dbReference type="RefSeq" id="WP_255332751.1">
    <property type="nucleotide sequence ID" value="NZ_VOTZ01000014.1"/>
</dbReference>
<dbReference type="EMBL" id="VOTZ01000014">
    <property type="protein sequence ID" value="MCQ1538798.1"/>
    <property type="molecule type" value="Genomic_DNA"/>
</dbReference>